<proteinExistence type="inferred from homology"/>
<dbReference type="Proteomes" id="UP000078550">
    <property type="component" value="Unassembled WGS sequence"/>
</dbReference>
<dbReference type="InterPro" id="IPR027417">
    <property type="entry name" value="P-loop_NTPase"/>
</dbReference>
<sequence>MYITKFHSFEYLLLCIHIERKERHIGTGNNLLHVPAKKKKKRGNITLDRGTSSISIGALAHKQIPNAKLGMTLQQGHTFTVYVNTPDKMTTRERGKMIYILNGAPGSGKDTQCRLIAKKYNLKVITVSELLKEHVKDSMNKGEDGHATDNGINLRSEDEKKDIEEIKNCINNGSLVSDDLVIKIVLKSLEKYMNSTEKYEGIVINGFPRTHKQGILFQKCNFKITHCINILVSKETLLKRIMNRIIDPITGINYNAKIIDVMEKKRQGILLNTEENLLLSQCDEYKNLSDEVIARLVRRVDDNANTFEKRFHLYMQNQQALAPLFHNVCKNVDGEKPILDIFQEICKIVEGSAVSAVAAETEEAVETEREGTPK</sequence>
<reference evidence="6 7" key="2">
    <citation type="submission" date="2016-05" db="EMBL/GenBank/DDBJ databases">
        <authorList>
            <person name="Naeem Raeece"/>
        </authorList>
    </citation>
    <scope>NUCLEOTIDE SEQUENCE [LARGE SCALE GENOMIC DNA]</scope>
</reference>
<keyword evidence="1" id="KW-0808">Transferase</keyword>
<evidence type="ECO:0000256" key="2">
    <source>
        <dbReference type="ARBA" id="ARBA00022741"/>
    </source>
</evidence>
<dbReference type="GO" id="GO:0005524">
    <property type="term" value="F:ATP binding"/>
    <property type="evidence" value="ECO:0007669"/>
    <property type="project" value="InterPro"/>
</dbReference>
<dbReference type="GO" id="GO:0019205">
    <property type="term" value="F:nucleobase-containing compound kinase activity"/>
    <property type="evidence" value="ECO:0007669"/>
    <property type="project" value="InterPro"/>
</dbReference>
<dbReference type="EMBL" id="FLRE01000043">
    <property type="protein sequence ID" value="SBT32849.1"/>
    <property type="molecule type" value="Genomic_DNA"/>
</dbReference>
<protein>
    <submittedName>
        <fullName evidence="5">Adenylate kinase 2, putative (AK2)</fullName>
    </submittedName>
</protein>
<name>A0A1A8ZLD5_PLAOA</name>
<evidence type="ECO:0000256" key="3">
    <source>
        <dbReference type="ARBA" id="ARBA00022777"/>
    </source>
</evidence>
<dbReference type="InterPro" id="IPR000850">
    <property type="entry name" value="Adenylat/UMP-CMP_kin"/>
</dbReference>
<accession>A0A1A8ZLD5</accession>
<dbReference type="Pfam" id="PF00406">
    <property type="entry name" value="ADK"/>
    <property type="match status" value="2"/>
</dbReference>
<organism evidence="5 7">
    <name type="scientific">Plasmodium ovale wallikeri</name>
    <dbReference type="NCBI Taxonomy" id="864142"/>
    <lineage>
        <taxon>Eukaryota</taxon>
        <taxon>Sar</taxon>
        <taxon>Alveolata</taxon>
        <taxon>Apicomplexa</taxon>
        <taxon>Aconoidasida</taxon>
        <taxon>Haemosporida</taxon>
        <taxon>Plasmodiidae</taxon>
        <taxon>Plasmodium</taxon>
        <taxon>Plasmodium (Plasmodium)</taxon>
    </lineage>
</organism>
<evidence type="ECO:0000256" key="1">
    <source>
        <dbReference type="ARBA" id="ARBA00022679"/>
    </source>
</evidence>
<keyword evidence="7" id="KW-1185">Reference proteome</keyword>
<dbReference type="Proteomes" id="UP000078555">
    <property type="component" value="Unassembled WGS sequence"/>
</dbReference>
<evidence type="ECO:0000313" key="6">
    <source>
        <dbReference type="Proteomes" id="UP000078550"/>
    </source>
</evidence>
<evidence type="ECO:0000313" key="4">
    <source>
        <dbReference type="EMBL" id="SBT32849.1"/>
    </source>
</evidence>
<reference evidence="5" key="1">
    <citation type="submission" date="2016-05" db="EMBL/GenBank/DDBJ databases">
        <authorList>
            <person name="Lavstsen T."/>
            <person name="Jespersen J.S."/>
        </authorList>
    </citation>
    <scope>NUCLEOTIDE SEQUENCE [LARGE SCALE GENOMIC DNA]</scope>
</reference>
<dbReference type="EMBL" id="FLRD01000135">
    <property type="protein sequence ID" value="SBT44701.1"/>
    <property type="molecule type" value="Genomic_DNA"/>
</dbReference>
<evidence type="ECO:0000313" key="5">
    <source>
        <dbReference type="EMBL" id="SBT44701.1"/>
    </source>
</evidence>
<dbReference type="SUPFAM" id="SSF52540">
    <property type="entry name" value="P-loop containing nucleoside triphosphate hydrolases"/>
    <property type="match status" value="1"/>
</dbReference>
<keyword evidence="3 5" id="KW-0418">Kinase</keyword>
<keyword evidence="2" id="KW-0547">Nucleotide-binding</keyword>
<evidence type="ECO:0000313" key="7">
    <source>
        <dbReference type="Proteomes" id="UP000078555"/>
    </source>
</evidence>
<gene>
    <name evidence="5" type="ORF">POVWA1_050410</name>
    <name evidence="4" type="ORF">POVWA2_011760</name>
</gene>
<dbReference type="Gene3D" id="3.40.50.300">
    <property type="entry name" value="P-loop containing nucleotide triphosphate hydrolases"/>
    <property type="match status" value="1"/>
</dbReference>
<dbReference type="HAMAP" id="MF_00235">
    <property type="entry name" value="Adenylate_kinase_Adk"/>
    <property type="match status" value="1"/>
</dbReference>
<dbReference type="PANTHER" id="PTHR23359">
    <property type="entry name" value="NUCLEOTIDE KINASE"/>
    <property type="match status" value="1"/>
</dbReference>
<dbReference type="AlphaFoldDB" id="A0A1A8ZLD5"/>
<dbReference type="GO" id="GO:0006139">
    <property type="term" value="P:nucleobase-containing compound metabolic process"/>
    <property type="evidence" value="ECO:0007669"/>
    <property type="project" value="InterPro"/>
</dbReference>
<dbReference type="CDD" id="cd01428">
    <property type="entry name" value="ADK"/>
    <property type="match status" value="1"/>
</dbReference>